<protein>
    <recommendedName>
        <fullName evidence="1">DUF6443 domain-containing protein</fullName>
    </recommendedName>
</protein>
<dbReference type="InterPro" id="IPR045619">
    <property type="entry name" value="DUF6443"/>
</dbReference>
<dbReference type="Proteomes" id="UP000033121">
    <property type="component" value="Unassembled WGS sequence"/>
</dbReference>
<feature type="domain" description="DUF6443" evidence="1">
    <location>
        <begin position="59"/>
        <end position="209"/>
    </location>
</feature>
<dbReference type="EMBL" id="BBWV01000001">
    <property type="protein sequence ID" value="GAO42030.1"/>
    <property type="molecule type" value="Genomic_DNA"/>
</dbReference>
<proteinExistence type="predicted"/>
<organism evidence="2 3">
    <name type="scientific">Flavihumibacter petaseus NBRC 106054</name>
    <dbReference type="NCBI Taxonomy" id="1220578"/>
    <lineage>
        <taxon>Bacteria</taxon>
        <taxon>Pseudomonadati</taxon>
        <taxon>Bacteroidota</taxon>
        <taxon>Chitinophagia</taxon>
        <taxon>Chitinophagales</taxon>
        <taxon>Chitinophagaceae</taxon>
        <taxon>Flavihumibacter</taxon>
    </lineage>
</organism>
<dbReference type="OrthoDB" id="976756at2"/>
<dbReference type="PANTHER" id="PTHR32305:SF15">
    <property type="entry name" value="PROTEIN RHSA-RELATED"/>
    <property type="match status" value="1"/>
</dbReference>
<sequence>MKNIQPSPNNLLTMRSRHFGRLFTIVSVVLSVGVFQVAYGQVQPAAYASTIVTNSIKAATAQSPQTDQAALSGKTTKEVAVATAYFDGLGRPFQEVQKKAATVAGQYVDVVQPHYFDTYGRENLAYLPFAANTIGTYTNIADGTLKLNPYQQQAVYYGTSNTNGPLKDQAETWFYGKTDFENSPLNRPSLVMPAGTNWVQAGRGVMKGYSNNTTTDAVRYFTMGAQVVDGFAEFTSVAYTAGELYKTITIDEQGNYSVEFTNKSGQVVLKKVQIGTTVDNGTGASHANWLCTYYVYDDFNQLRVVIQPRGVDFMNSNSWPASSVATMTKIKDEFCFRYEYDSRGRMILKKIPGAKHVAMVYDKWDRLVLVQDGNRRTANEWLYTKFDILNRPIVTGIYSSSSTQSLIQASVMGSPMNRYEYFLTSTTDQPQYTLVSTFPSSVVSSVLTATYYDDYKWTTMLDGTFATFTSTYNSTLSSGNLASYPETPVQSTQVIGKVTGVWQKTAPAIYTSYIYDEDGRVIQQKSLNITGGVDITTTIYCFNGKVAIQAVMQKNGGSAQQHEIWTRYGYDDLWRVTNIDKMTKHPQVNGGAYSAWKTVSQMTYSGSGQLAKKTLGATLSIEDYQYNIRGWLLSVNKDFVPAGASVANKWFGFELGYDKAAPDKDFGTGLYNGNIKGSVWKSKGDGQVRSYTYGYDKVNRLLSAAFAGATSEDYSVTLGTTGTDANSAYDYNGNIKLMKQNGWANGTEGVQLDNITYTYEQTNYSNKLQYVADAGTAQAIRRADFDNSKNTGTDDYAYDDNGNLTKDLNKRIKTITYNYMNLPIQLDITDDLLANKGSVKYVYDNLGNKLKKITEELSGSVSTPTGSVTTKITTTTLYLNGAVYETKLYDLVPAMNYSDRLLFLGYEEGRIRLEQATTATCPVQPVRFIYDYFLKDHLGNVRSVVTEQNEAQCYPSATIEDAAVDNERKFFTIDESRRISVTSVGASTTEFAQKFYKVHGGVTGQNIGLGMVLKVMAGDQVSMIAKSFYNTGGTTPTVPYALAAADIFGNLVAPGAMAASKINLTGISGISGNTTAVNTFLNGNNAGTGKPKAFLNYMIFDERFKYISGGVSAIGANNTAYTHNLGTGVIAKNGYVYVYVSNESNINVYFDNLAITHTPGPLLEETHYYPFGMTMEGISSRAIGKLDNKFEYNGKEKQDKEFSDGGGLEWYDYGARMYDPQIGRWHVQDIFSQDAADWSPYRYAFNNPLIFVDPDGKWEFQIRQNSNGEFYLTLVGQEGDNLQTLSEQLGLDMEQLRKDFFIAGDEDNQDFDPTKNWGEGTELSGLGSQLSFKGINAALNYQYTEGTNCWGTSLDFGETGKVNIRGGIGMPTDADTRLLNGFNPTLAPKSGDIVRYAMPNGYANTDLDNDGNVNSNNTVEQRKMKLPSKGSEKGGTSHYATFLLKNKTGVQVFTKNGWYKGWQVMYEKALPPSYGGQTGIGGGSSYFKKKLK</sequence>
<name>A0A0E9MY29_9BACT</name>
<evidence type="ECO:0000259" key="1">
    <source>
        <dbReference type="Pfam" id="PF20041"/>
    </source>
</evidence>
<evidence type="ECO:0000313" key="3">
    <source>
        <dbReference type="Proteomes" id="UP000033121"/>
    </source>
</evidence>
<dbReference type="InterPro" id="IPR022385">
    <property type="entry name" value="Rhs_assc_core"/>
</dbReference>
<gene>
    <name evidence="2" type="ORF">FPE01S_01_10430</name>
</gene>
<dbReference type="InterPro" id="IPR050708">
    <property type="entry name" value="T6SS_VgrG/RHS"/>
</dbReference>
<evidence type="ECO:0000313" key="2">
    <source>
        <dbReference type="EMBL" id="GAO42030.1"/>
    </source>
</evidence>
<keyword evidence="3" id="KW-1185">Reference proteome</keyword>
<accession>A0A0E9MY29</accession>
<dbReference type="PANTHER" id="PTHR32305">
    <property type="match status" value="1"/>
</dbReference>
<comment type="caution">
    <text evidence="2">The sequence shown here is derived from an EMBL/GenBank/DDBJ whole genome shotgun (WGS) entry which is preliminary data.</text>
</comment>
<dbReference type="Pfam" id="PF20041">
    <property type="entry name" value="DUF6443"/>
    <property type="match status" value="1"/>
</dbReference>
<reference evidence="2 3" key="1">
    <citation type="submission" date="2015-04" db="EMBL/GenBank/DDBJ databases">
        <title>Whole genome shotgun sequence of Flavihumibacter petaseus NBRC 106054.</title>
        <authorList>
            <person name="Miyazawa S."/>
            <person name="Hosoyama A."/>
            <person name="Hashimoto M."/>
            <person name="Noguchi M."/>
            <person name="Tsuchikane K."/>
            <person name="Ohji S."/>
            <person name="Yamazoe A."/>
            <person name="Ichikawa N."/>
            <person name="Kimura A."/>
            <person name="Fujita N."/>
        </authorList>
    </citation>
    <scope>NUCLEOTIDE SEQUENCE [LARGE SCALE GENOMIC DNA]</scope>
    <source>
        <strain evidence="2 3">NBRC 106054</strain>
    </source>
</reference>
<dbReference type="STRING" id="1220578.FPE01S_01_10430"/>
<dbReference type="Gene3D" id="2.180.10.10">
    <property type="entry name" value="RHS repeat-associated core"/>
    <property type="match status" value="2"/>
</dbReference>
<dbReference type="NCBIfam" id="TIGR03696">
    <property type="entry name" value="Rhs_assc_core"/>
    <property type="match status" value="1"/>
</dbReference>